<gene>
    <name evidence="4" type="ORF">UV8b_05849</name>
    <name evidence="3" type="ORF">UVI_02015520</name>
</gene>
<name>A0A063CCD9_USTVR</name>
<dbReference type="EMBL" id="CP072756">
    <property type="protein sequence ID" value="QUC21606.1"/>
    <property type="molecule type" value="Genomic_DNA"/>
</dbReference>
<evidence type="ECO:0000313" key="6">
    <source>
        <dbReference type="Proteomes" id="UP000054053"/>
    </source>
</evidence>
<keyword evidence="5" id="KW-1185">Reference proteome</keyword>
<reference evidence="4" key="3">
    <citation type="submission" date="2020-03" db="EMBL/GenBank/DDBJ databases">
        <title>A mixture of massive structural variations and highly conserved coding sequences in Ustilaginoidea virens genome.</title>
        <authorList>
            <person name="Zhang K."/>
            <person name="Zhao Z."/>
            <person name="Zhang Z."/>
            <person name="Li Y."/>
            <person name="Hsiang T."/>
            <person name="Sun W."/>
        </authorList>
    </citation>
    <scope>NUCLEOTIDE SEQUENCE</scope>
    <source>
        <strain evidence="4">UV-8b</strain>
    </source>
</reference>
<evidence type="ECO:0000313" key="5">
    <source>
        <dbReference type="Proteomes" id="UP000027002"/>
    </source>
</evidence>
<organism evidence="3 6">
    <name type="scientific">Ustilaginoidea virens</name>
    <name type="common">Rice false smut fungus</name>
    <name type="synonym">Villosiclava virens</name>
    <dbReference type="NCBI Taxonomy" id="1159556"/>
    <lineage>
        <taxon>Eukaryota</taxon>
        <taxon>Fungi</taxon>
        <taxon>Dikarya</taxon>
        <taxon>Ascomycota</taxon>
        <taxon>Pezizomycotina</taxon>
        <taxon>Sordariomycetes</taxon>
        <taxon>Hypocreomycetidae</taxon>
        <taxon>Hypocreales</taxon>
        <taxon>Clavicipitaceae</taxon>
        <taxon>Ustilaginoidea</taxon>
    </lineage>
</organism>
<feature type="region of interest" description="Disordered" evidence="1">
    <location>
        <begin position="355"/>
        <end position="374"/>
    </location>
</feature>
<feature type="chain" id="PRO_5009371506" evidence="2">
    <location>
        <begin position="20"/>
        <end position="428"/>
    </location>
</feature>
<keyword evidence="2" id="KW-0732">Signal</keyword>
<dbReference type="RefSeq" id="XP_042999279.1">
    <property type="nucleotide sequence ID" value="XM_043143346.1"/>
</dbReference>
<dbReference type="OrthoDB" id="3836772at2759"/>
<proteinExistence type="predicted"/>
<dbReference type="Proteomes" id="UP000027002">
    <property type="component" value="Chromosome 4"/>
</dbReference>
<protein>
    <submittedName>
        <fullName evidence="3">Uncharacterized protein</fullName>
    </submittedName>
</protein>
<evidence type="ECO:0000256" key="1">
    <source>
        <dbReference type="SAM" id="MobiDB-lite"/>
    </source>
</evidence>
<evidence type="ECO:0000256" key="2">
    <source>
        <dbReference type="SAM" id="SignalP"/>
    </source>
</evidence>
<feature type="signal peptide" evidence="2">
    <location>
        <begin position="1"/>
        <end position="19"/>
    </location>
</feature>
<dbReference type="GeneID" id="66066626"/>
<dbReference type="AlphaFoldDB" id="A0A063CCD9"/>
<dbReference type="KEGG" id="uvi:66066626"/>
<sequence length="428" mass="46872">MRSLVVAALMGAALATGDARVQPRAADEAALCADRCTERWLECKASPGADRETCRAQYSSCLGFDHLDHGDKVPLPTACQFPDGRRRPLPRPPLEACARECNAEFERCRTAPQAPLAWCATDYSGCLGYIPFPEDKGAPFPSPTACVAKDSRRLKKGSRYEGCAELCTEEFQACRDRPGANPLFCASRMAQCLGYSPFRNGFFQPPTVCYKPKAPKTKTPHDSCARKCLNKYGACKARPGPTHDLCDFSLKRCVGYDPFQNGELPNRVSCAQTSSAAMITLAPRAVPDKDPPQNKCALRCMARYQACWAGPPSNFRSCRVNLRNCLGFQPDDRKSKFPTTCIRFKRPYCTTRRLLGPAAKPGSPPITTYPPLTTSSLRYFPDTDTESESDHYDEGKHGTKTHVITITYTLPAPSNTTAPAGSTVAITP</sequence>
<reference evidence="3" key="1">
    <citation type="journal article" date="2016" name="Genome Announc.">
        <title>Genome Sequence of Ustilaginoidea virens IPU010, a Rice Pathogenic Fungus Causing False Smut.</title>
        <authorList>
            <person name="Kumagai T."/>
            <person name="Ishii T."/>
            <person name="Terai G."/>
            <person name="Umemura M."/>
            <person name="Machida M."/>
            <person name="Asai K."/>
        </authorList>
    </citation>
    <scope>NUCLEOTIDE SEQUENCE [LARGE SCALE GENOMIC DNA]</scope>
    <source>
        <strain evidence="3">IPU010</strain>
    </source>
</reference>
<evidence type="ECO:0000313" key="4">
    <source>
        <dbReference type="EMBL" id="QUC21606.1"/>
    </source>
</evidence>
<dbReference type="EMBL" id="BBTG02000006">
    <property type="protein sequence ID" value="GAO13575.1"/>
    <property type="molecule type" value="Genomic_DNA"/>
</dbReference>
<evidence type="ECO:0000313" key="3">
    <source>
        <dbReference type="EMBL" id="GAO13575.1"/>
    </source>
</evidence>
<reference evidence="6" key="2">
    <citation type="journal article" date="2016" name="Genome Announc.">
        <title>Genome sequence of Ustilaginoidea virens IPU010, a rice pathogenic fungus causing false smut.</title>
        <authorList>
            <person name="Kumagai T."/>
            <person name="Ishii T."/>
            <person name="Terai G."/>
            <person name="Umemura M."/>
            <person name="Machida M."/>
            <person name="Asai K."/>
        </authorList>
    </citation>
    <scope>NUCLEOTIDE SEQUENCE [LARGE SCALE GENOMIC DNA]</scope>
    <source>
        <strain evidence="6">IPU010</strain>
    </source>
</reference>
<dbReference type="STRING" id="1159556.A0A063CCD9"/>
<dbReference type="HOGENOM" id="CLU_531077_0_0_1"/>
<dbReference type="Proteomes" id="UP000054053">
    <property type="component" value="Unassembled WGS sequence"/>
</dbReference>
<accession>A0A063CCD9</accession>